<protein>
    <submittedName>
        <fullName evidence="2">Anthrone oxygenase family protein</fullName>
    </submittedName>
</protein>
<gene>
    <name evidence="2" type="ORF">ACFFHU_13720</name>
</gene>
<sequence>MIDRILALLALLGSGLVTGVFFAVAVSTVPALMAMPPGRYIYAHKLLGRNWDPAMPIIVLTATFAAAGWAIGAASPAVRVSAAVVTVLMLGVSGVSHLCNVPINKRMRAVDPDAVPADWADPRPIWRRWHLLRTALAVGAFLLTSVAATWT</sequence>
<evidence type="ECO:0000313" key="2">
    <source>
        <dbReference type="EMBL" id="MFC0565189.1"/>
    </source>
</evidence>
<keyword evidence="1" id="KW-0812">Transmembrane</keyword>
<accession>A0ABV6NXR0</accession>
<feature type="transmembrane region" description="Helical" evidence="1">
    <location>
        <begin position="54"/>
        <end position="74"/>
    </location>
</feature>
<organism evidence="2 3">
    <name type="scientific">Plantactinospora siamensis</name>
    <dbReference type="NCBI Taxonomy" id="555372"/>
    <lineage>
        <taxon>Bacteria</taxon>
        <taxon>Bacillati</taxon>
        <taxon>Actinomycetota</taxon>
        <taxon>Actinomycetes</taxon>
        <taxon>Micromonosporales</taxon>
        <taxon>Micromonosporaceae</taxon>
        <taxon>Plantactinospora</taxon>
    </lineage>
</organism>
<feature type="transmembrane region" description="Helical" evidence="1">
    <location>
        <begin position="131"/>
        <end position="150"/>
    </location>
</feature>
<dbReference type="Pfam" id="PF08592">
    <property type="entry name" value="Anthrone_oxy"/>
    <property type="match status" value="1"/>
</dbReference>
<feature type="transmembrane region" description="Helical" evidence="1">
    <location>
        <begin position="80"/>
        <end position="99"/>
    </location>
</feature>
<dbReference type="InterPro" id="IPR013901">
    <property type="entry name" value="Anthrone_oxy"/>
</dbReference>
<evidence type="ECO:0000313" key="3">
    <source>
        <dbReference type="Proteomes" id="UP001589894"/>
    </source>
</evidence>
<name>A0ABV6NXR0_9ACTN</name>
<keyword evidence="1" id="KW-1133">Transmembrane helix</keyword>
<keyword evidence="1" id="KW-0472">Membrane</keyword>
<comment type="caution">
    <text evidence="2">The sequence shown here is derived from an EMBL/GenBank/DDBJ whole genome shotgun (WGS) entry which is preliminary data.</text>
</comment>
<reference evidence="2 3" key="1">
    <citation type="submission" date="2024-09" db="EMBL/GenBank/DDBJ databases">
        <authorList>
            <person name="Sun Q."/>
            <person name="Mori K."/>
        </authorList>
    </citation>
    <scope>NUCLEOTIDE SEQUENCE [LARGE SCALE GENOMIC DNA]</scope>
    <source>
        <strain evidence="2 3">TBRC 2205</strain>
    </source>
</reference>
<keyword evidence="3" id="KW-1185">Reference proteome</keyword>
<feature type="transmembrane region" description="Helical" evidence="1">
    <location>
        <begin position="6"/>
        <end position="33"/>
    </location>
</feature>
<proteinExistence type="predicted"/>
<dbReference type="RefSeq" id="WP_377338796.1">
    <property type="nucleotide sequence ID" value="NZ_JBHLUE010000011.1"/>
</dbReference>
<dbReference type="EMBL" id="JBHLUE010000011">
    <property type="protein sequence ID" value="MFC0565189.1"/>
    <property type="molecule type" value="Genomic_DNA"/>
</dbReference>
<evidence type="ECO:0000256" key="1">
    <source>
        <dbReference type="SAM" id="Phobius"/>
    </source>
</evidence>
<dbReference type="Proteomes" id="UP001589894">
    <property type="component" value="Unassembled WGS sequence"/>
</dbReference>